<evidence type="ECO:0000259" key="5">
    <source>
        <dbReference type="Pfam" id="PF04542"/>
    </source>
</evidence>
<dbReference type="InterPro" id="IPR013249">
    <property type="entry name" value="RNA_pol_sigma70_r4_t2"/>
</dbReference>
<dbReference type="OrthoDB" id="659569at2"/>
<dbReference type="InterPro" id="IPR014284">
    <property type="entry name" value="RNA_pol_sigma-70_dom"/>
</dbReference>
<name>U2J359_9SPHI</name>
<dbReference type="GO" id="GO:0003677">
    <property type="term" value="F:DNA binding"/>
    <property type="evidence" value="ECO:0007669"/>
    <property type="project" value="InterPro"/>
</dbReference>
<dbReference type="InterPro" id="IPR013324">
    <property type="entry name" value="RNA_pol_sigma_r3/r4-like"/>
</dbReference>
<evidence type="ECO:0000313" key="8">
    <source>
        <dbReference type="Proteomes" id="UP000016584"/>
    </source>
</evidence>
<organism evidence="7 8">
    <name type="scientific">Sphingobacterium paucimobilis HER1398</name>
    <dbReference type="NCBI Taxonomy" id="1346330"/>
    <lineage>
        <taxon>Bacteria</taxon>
        <taxon>Pseudomonadati</taxon>
        <taxon>Bacteroidota</taxon>
        <taxon>Sphingobacteriia</taxon>
        <taxon>Sphingobacteriales</taxon>
        <taxon>Sphingobacteriaceae</taxon>
        <taxon>Sphingobacterium</taxon>
    </lineage>
</organism>
<dbReference type="Proteomes" id="UP000016584">
    <property type="component" value="Unassembled WGS sequence"/>
</dbReference>
<comment type="caution">
    <text evidence="7">The sequence shown here is derived from an EMBL/GenBank/DDBJ whole genome shotgun (WGS) entry which is preliminary data.</text>
</comment>
<evidence type="ECO:0000256" key="3">
    <source>
        <dbReference type="ARBA" id="ARBA00023082"/>
    </source>
</evidence>
<keyword evidence="2" id="KW-0805">Transcription regulation</keyword>
<proteinExistence type="inferred from homology"/>
<dbReference type="NCBIfam" id="TIGR02985">
    <property type="entry name" value="Sig70_bacteroi1"/>
    <property type="match status" value="1"/>
</dbReference>
<evidence type="ECO:0000259" key="6">
    <source>
        <dbReference type="Pfam" id="PF08281"/>
    </source>
</evidence>
<evidence type="ECO:0000256" key="4">
    <source>
        <dbReference type="ARBA" id="ARBA00023163"/>
    </source>
</evidence>
<reference evidence="7 8" key="1">
    <citation type="journal article" date="2013" name="Genome Announc.">
        <title>The Draft Genome Sequence of Sphingomonas paucimobilis Strain HER1398 (Proteobacteria), Host to the Giant PAU Phage, Indicates That It Is a Member of the Genus Sphingobacterium (Bacteroidetes).</title>
        <authorList>
            <person name="White R.A.III."/>
            <person name="Suttle C.A."/>
        </authorList>
    </citation>
    <scope>NUCLEOTIDE SEQUENCE [LARGE SCALE GENOMIC DNA]</scope>
    <source>
        <strain evidence="7 8">HER1398</strain>
    </source>
</reference>
<dbReference type="PANTHER" id="PTHR43133">
    <property type="entry name" value="RNA POLYMERASE ECF-TYPE SIGMA FACTO"/>
    <property type="match status" value="1"/>
</dbReference>
<evidence type="ECO:0000256" key="2">
    <source>
        <dbReference type="ARBA" id="ARBA00023015"/>
    </source>
</evidence>
<dbReference type="PANTHER" id="PTHR43133:SF46">
    <property type="entry name" value="RNA POLYMERASE SIGMA-70 FACTOR ECF SUBFAMILY"/>
    <property type="match status" value="1"/>
</dbReference>
<dbReference type="Pfam" id="PF08281">
    <property type="entry name" value="Sigma70_r4_2"/>
    <property type="match status" value="1"/>
</dbReference>
<dbReference type="InterPro" id="IPR013325">
    <property type="entry name" value="RNA_pol_sigma_r2"/>
</dbReference>
<dbReference type="InterPro" id="IPR036388">
    <property type="entry name" value="WH-like_DNA-bd_sf"/>
</dbReference>
<evidence type="ECO:0008006" key="9">
    <source>
        <dbReference type="Google" id="ProtNLM"/>
    </source>
</evidence>
<feature type="domain" description="RNA polymerase sigma-70 region 2" evidence="5">
    <location>
        <begin position="25"/>
        <end position="91"/>
    </location>
</feature>
<dbReference type="InterPro" id="IPR039425">
    <property type="entry name" value="RNA_pol_sigma-70-like"/>
</dbReference>
<dbReference type="Pfam" id="PF04542">
    <property type="entry name" value="Sigma70_r2"/>
    <property type="match status" value="1"/>
</dbReference>
<dbReference type="AlphaFoldDB" id="U2J359"/>
<dbReference type="eggNOG" id="COG1595">
    <property type="taxonomic scope" value="Bacteria"/>
</dbReference>
<comment type="similarity">
    <text evidence="1">Belongs to the sigma-70 factor family. ECF subfamily.</text>
</comment>
<dbReference type="STRING" id="1346330.M472_11500"/>
<dbReference type="EMBL" id="ATDL01000015">
    <property type="protein sequence ID" value="ERJ59399.1"/>
    <property type="molecule type" value="Genomic_DNA"/>
</dbReference>
<dbReference type="InterPro" id="IPR007627">
    <property type="entry name" value="RNA_pol_sigma70_r2"/>
</dbReference>
<keyword evidence="8" id="KW-1185">Reference proteome</keyword>
<protein>
    <recommendedName>
        <fullName evidence="9">HTH luxR-type domain-containing protein</fullName>
    </recommendedName>
</protein>
<keyword evidence="4" id="KW-0804">Transcription</keyword>
<gene>
    <name evidence="7" type="ORF">M472_11500</name>
</gene>
<dbReference type="SUPFAM" id="SSF88659">
    <property type="entry name" value="Sigma3 and sigma4 domains of RNA polymerase sigma factors"/>
    <property type="match status" value="1"/>
</dbReference>
<keyword evidence="3" id="KW-0731">Sigma factor</keyword>
<dbReference type="RefSeq" id="WP_021070895.1">
    <property type="nucleotide sequence ID" value="NZ_ATDL01000015.1"/>
</dbReference>
<dbReference type="Gene3D" id="1.10.10.10">
    <property type="entry name" value="Winged helix-like DNA-binding domain superfamily/Winged helix DNA-binding domain"/>
    <property type="match status" value="1"/>
</dbReference>
<dbReference type="Gene3D" id="1.10.1740.10">
    <property type="match status" value="1"/>
</dbReference>
<evidence type="ECO:0000256" key="1">
    <source>
        <dbReference type="ARBA" id="ARBA00010641"/>
    </source>
</evidence>
<dbReference type="NCBIfam" id="TIGR02937">
    <property type="entry name" value="sigma70-ECF"/>
    <property type="match status" value="1"/>
</dbReference>
<feature type="domain" description="RNA polymerase sigma factor 70 region 4 type 2" evidence="6">
    <location>
        <begin position="124"/>
        <end position="175"/>
    </location>
</feature>
<accession>U2J359</accession>
<dbReference type="PATRIC" id="fig|1346330.5.peg.2742"/>
<dbReference type="GO" id="GO:0016987">
    <property type="term" value="F:sigma factor activity"/>
    <property type="evidence" value="ECO:0007669"/>
    <property type="project" value="UniProtKB-KW"/>
</dbReference>
<dbReference type="GO" id="GO:0006352">
    <property type="term" value="P:DNA-templated transcription initiation"/>
    <property type="evidence" value="ECO:0007669"/>
    <property type="project" value="InterPro"/>
</dbReference>
<dbReference type="InterPro" id="IPR014327">
    <property type="entry name" value="RNA_pol_sigma70_bacteroid"/>
</dbReference>
<sequence>MDRILSDLELVNGLRKGDTSAYTEIYERYSGPLYLFVLKRWENRDGAKDLVHDFFLKLWEKKEELEISSNLTAYLFTAIRHAMLNQISREKVKTRYIDSFLSFLDAVEPKGTDYLMREKEMQKIIEREIDGLHPRMREVFELSRKENLSRKEIAETLGISEETVKNHMHKALKTLKRNLGVLFVYLF</sequence>
<dbReference type="SUPFAM" id="SSF88946">
    <property type="entry name" value="Sigma2 domain of RNA polymerase sigma factors"/>
    <property type="match status" value="1"/>
</dbReference>
<evidence type="ECO:0000313" key="7">
    <source>
        <dbReference type="EMBL" id="ERJ59399.1"/>
    </source>
</evidence>
<dbReference type="CDD" id="cd06171">
    <property type="entry name" value="Sigma70_r4"/>
    <property type="match status" value="1"/>
</dbReference>